<evidence type="ECO:0000256" key="1">
    <source>
        <dbReference type="ARBA" id="ARBA00008059"/>
    </source>
</evidence>
<name>A0AAQ2C8Y0_9MICO</name>
<dbReference type="AlphaFoldDB" id="A0AAQ2C8Y0"/>
<dbReference type="CDD" id="cd00009">
    <property type="entry name" value="AAA"/>
    <property type="match status" value="1"/>
</dbReference>
<dbReference type="InterPro" id="IPR003593">
    <property type="entry name" value="AAA+_ATPase"/>
</dbReference>
<dbReference type="InterPro" id="IPR047661">
    <property type="entry name" value="IstB"/>
</dbReference>
<dbReference type="PANTHER" id="PTHR30050">
    <property type="entry name" value="CHROMOSOMAL REPLICATION INITIATOR PROTEIN DNAA"/>
    <property type="match status" value="1"/>
</dbReference>
<dbReference type="RefSeq" id="WP_134450850.1">
    <property type="nucleotide sequence ID" value="NZ_SOFY01000007.1"/>
</dbReference>
<keyword evidence="6" id="KW-1185">Reference proteome</keyword>
<evidence type="ECO:0000313" key="6">
    <source>
        <dbReference type="Proteomes" id="UP000297403"/>
    </source>
</evidence>
<keyword evidence="3" id="KW-0067">ATP-binding</keyword>
<protein>
    <submittedName>
        <fullName evidence="5">AAA family ATPase</fullName>
    </submittedName>
</protein>
<dbReference type="InterPro" id="IPR027417">
    <property type="entry name" value="P-loop_NTPase"/>
</dbReference>
<dbReference type="Proteomes" id="UP000297403">
    <property type="component" value="Unassembled WGS sequence"/>
</dbReference>
<comment type="caution">
    <text evidence="5">The sequence shown here is derived from an EMBL/GenBank/DDBJ whole genome shotgun (WGS) entry which is preliminary data.</text>
</comment>
<dbReference type="InterPro" id="IPR028350">
    <property type="entry name" value="DNAC/IstB-like"/>
</dbReference>
<evidence type="ECO:0000313" key="5">
    <source>
        <dbReference type="EMBL" id="TFC52660.1"/>
    </source>
</evidence>
<evidence type="ECO:0000256" key="2">
    <source>
        <dbReference type="ARBA" id="ARBA00022741"/>
    </source>
</evidence>
<reference evidence="5 6" key="1">
    <citation type="submission" date="2019-03" db="EMBL/GenBank/DDBJ databases">
        <title>Genomics of glacier-inhabiting Cryobacterium strains.</title>
        <authorList>
            <person name="Liu Q."/>
            <person name="Xin Y.-H."/>
        </authorList>
    </citation>
    <scope>NUCLEOTIDE SEQUENCE [LARGE SCALE GENOMIC DNA]</scope>
    <source>
        <strain evidence="6">TMT1-22</strain>
    </source>
</reference>
<dbReference type="InterPro" id="IPR002611">
    <property type="entry name" value="IstB_ATP-bd"/>
</dbReference>
<evidence type="ECO:0000256" key="3">
    <source>
        <dbReference type="ARBA" id="ARBA00022840"/>
    </source>
</evidence>
<dbReference type="Pfam" id="PF01695">
    <property type="entry name" value="IstB_IS21"/>
    <property type="match status" value="1"/>
</dbReference>
<sequence length="280" mass="30173">MNTPLTTTQTTATPVTTATPASVYQQLRGHLTELKLADAADALPRVLDQAQAEGWSLTHALERLLSIEVTATDARRLSGRFRFANLPTGATLDDFDLDAASGIDRNLLAELGTCRYLETATNVLLIGPPGVGKTHIATGLGHAAVQAGYRTYFTSAADLAARCHRAAIEGKWGTMMRFFAGPTLLVIDELGYLPLPAEAASALFQVINQRYLKTSIVITTNRPVGAWGEILGDTTEAAAMLDRLLHRSVVVTLDGGSYRLRNHAAQSNELRRVTTGTNFR</sequence>
<dbReference type="PIRSF" id="PIRSF003073">
    <property type="entry name" value="DNAC_TnpB_IstB"/>
    <property type="match status" value="1"/>
</dbReference>
<accession>A0AAQ2C8Y0</accession>
<dbReference type="Gene3D" id="3.40.50.300">
    <property type="entry name" value="P-loop containing nucleotide triphosphate hydrolases"/>
    <property type="match status" value="1"/>
</dbReference>
<dbReference type="PANTHER" id="PTHR30050:SF4">
    <property type="entry name" value="ATP-BINDING PROTEIN RV3427C IN INSERTION SEQUENCE-RELATED"/>
    <property type="match status" value="1"/>
</dbReference>
<evidence type="ECO:0000259" key="4">
    <source>
        <dbReference type="SMART" id="SM00382"/>
    </source>
</evidence>
<comment type="similarity">
    <text evidence="1">Belongs to the IS21/IS1162 putative ATP-binding protein family.</text>
</comment>
<dbReference type="SMART" id="SM00382">
    <property type="entry name" value="AAA"/>
    <property type="match status" value="1"/>
</dbReference>
<dbReference type="GO" id="GO:0006260">
    <property type="term" value="P:DNA replication"/>
    <property type="evidence" value="ECO:0007669"/>
    <property type="project" value="TreeGrafter"/>
</dbReference>
<dbReference type="GO" id="GO:0005524">
    <property type="term" value="F:ATP binding"/>
    <property type="evidence" value="ECO:0007669"/>
    <property type="project" value="UniProtKB-KW"/>
</dbReference>
<dbReference type="NCBIfam" id="NF038214">
    <property type="entry name" value="IS21_help_AAA"/>
    <property type="match status" value="1"/>
</dbReference>
<keyword evidence="2" id="KW-0547">Nucleotide-binding</keyword>
<proteinExistence type="inferred from homology"/>
<dbReference type="SUPFAM" id="SSF52540">
    <property type="entry name" value="P-loop containing nucleoside triphosphate hydrolases"/>
    <property type="match status" value="1"/>
</dbReference>
<organism evidence="5 6">
    <name type="scientific">Cryobacterium shii</name>
    <dbReference type="NCBI Taxonomy" id="1259235"/>
    <lineage>
        <taxon>Bacteria</taxon>
        <taxon>Bacillati</taxon>
        <taxon>Actinomycetota</taxon>
        <taxon>Actinomycetes</taxon>
        <taxon>Micrococcales</taxon>
        <taxon>Microbacteriaceae</taxon>
        <taxon>Cryobacterium</taxon>
    </lineage>
</organism>
<feature type="domain" description="AAA+ ATPase" evidence="4">
    <location>
        <begin position="119"/>
        <end position="254"/>
    </location>
</feature>
<gene>
    <name evidence="5" type="ORF">E3O49_00920</name>
</gene>
<dbReference type="EMBL" id="SOFY01000007">
    <property type="protein sequence ID" value="TFC52660.1"/>
    <property type="molecule type" value="Genomic_DNA"/>
</dbReference>